<dbReference type="KEGG" id="erl:AOC36_03755"/>
<feature type="transmembrane region" description="Helical" evidence="1">
    <location>
        <begin position="6"/>
        <end position="22"/>
    </location>
</feature>
<dbReference type="Proteomes" id="UP000063781">
    <property type="component" value="Chromosome"/>
</dbReference>
<accession>A0A109UGR9</accession>
<dbReference type="STRING" id="1514105.AOC36_03755"/>
<dbReference type="EMBL" id="CP013213">
    <property type="protein sequence ID" value="AMC93118.1"/>
    <property type="molecule type" value="Genomic_DNA"/>
</dbReference>
<feature type="transmembrane region" description="Helical" evidence="1">
    <location>
        <begin position="43"/>
        <end position="62"/>
    </location>
</feature>
<evidence type="ECO:0000313" key="2">
    <source>
        <dbReference type="EMBL" id="AMC93118.1"/>
    </source>
</evidence>
<protein>
    <submittedName>
        <fullName evidence="2">Uncharacterized protein</fullName>
    </submittedName>
</protein>
<gene>
    <name evidence="2" type="ORF">AOC36_03755</name>
</gene>
<proteinExistence type="predicted"/>
<keyword evidence="1" id="KW-0812">Transmembrane</keyword>
<keyword evidence="1" id="KW-0472">Membrane</keyword>
<evidence type="ECO:0000256" key="1">
    <source>
        <dbReference type="SAM" id="Phobius"/>
    </source>
</evidence>
<dbReference type="RefSeq" id="WP_067631580.1">
    <property type="nucleotide sequence ID" value="NZ_CP013213.1"/>
</dbReference>
<keyword evidence="3" id="KW-1185">Reference proteome</keyword>
<name>A0A109UGR9_9FIRM</name>
<feature type="transmembrane region" description="Helical" evidence="1">
    <location>
        <begin position="68"/>
        <end position="88"/>
    </location>
</feature>
<dbReference type="AlphaFoldDB" id="A0A109UGR9"/>
<evidence type="ECO:0000313" key="3">
    <source>
        <dbReference type="Proteomes" id="UP000063781"/>
    </source>
</evidence>
<organism evidence="2 3">
    <name type="scientific">Erysipelothrix larvae</name>
    <dbReference type="NCBI Taxonomy" id="1514105"/>
    <lineage>
        <taxon>Bacteria</taxon>
        <taxon>Bacillati</taxon>
        <taxon>Bacillota</taxon>
        <taxon>Erysipelotrichia</taxon>
        <taxon>Erysipelotrichales</taxon>
        <taxon>Erysipelotrichaceae</taxon>
        <taxon>Erysipelothrix</taxon>
    </lineage>
</organism>
<sequence>MNNYTLIFQKCLIVGFYVFQYFKFNQAKRYDETLKLTLNKRSLIEVVVVALINIAFIVYPVSESVEGILLFVGIVMMLYTFFHTYRYVGIGKKLIFAQQHAFDIRQITKKSYEKGKFVFVIRDTPVSVRYPIADINLVMERLSGRKPRKNKK</sequence>
<keyword evidence="1" id="KW-1133">Transmembrane helix</keyword>
<reference evidence="2 3" key="1">
    <citation type="submission" date="2015-10" db="EMBL/GenBank/DDBJ databases">
        <title>Erysipelothrix larvae sp. LV19 isolated from the larval gut of the rhinoceros beetle, Trypoxylus dichotomus.</title>
        <authorList>
            <person name="Lim S."/>
            <person name="Kim B.-C."/>
        </authorList>
    </citation>
    <scope>NUCLEOTIDE SEQUENCE [LARGE SCALE GENOMIC DNA]</scope>
    <source>
        <strain evidence="2 3">LV19</strain>
    </source>
</reference>